<organism evidence="9 10">
    <name type="scientific">Cryptosporangium minutisporangium</name>
    <dbReference type="NCBI Taxonomy" id="113569"/>
    <lineage>
        <taxon>Bacteria</taxon>
        <taxon>Bacillati</taxon>
        <taxon>Actinomycetota</taxon>
        <taxon>Actinomycetes</taxon>
        <taxon>Cryptosporangiales</taxon>
        <taxon>Cryptosporangiaceae</taxon>
        <taxon>Cryptosporangium</taxon>
    </lineage>
</organism>
<dbReference type="NCBIfam" id="TIGR00711">
    <property type="entry name" value="efflux_EmrB"/>
    <property type="match status" value="1"/>
</dbReference>
<feature type="transmembrane region" description="Helical" evidence="7">
    <location>
        <begin position="131"/>
        <end position="152"/>
    </location>
</feature>
<protein>
    <submittedName>
        <fullName evidence="9">MFS transporter</fullName>
    </submittedName>
</protein>
<feature type="transmembrane region" description="Helical" evidence="7">
    <location>
        <begin position="264"/>
        <end position="283"/>
    </location>
</feature>
<dbReference type="InterPro" id="IPR004638">
    <property type="entry name" value="EmrB-like"/>
</dbReference>
<feature type="domain" description="Major facilitator superfamily (MFS) profile" evidence="8">
    <location>
        <begin position="6"/>
        <end position="461"/>
    </location>
</feature>
<dbReference type="Gene3D" id="1.20.1250.20">
    <property type="entry name" value="MFS general substrate transporter like domains"/>
    <property type="match status" value="1"/>
</dbReference>
<keyword evidence="10" id="KW-1185">Reference proteome</keyword>
<evidence type="ECO:0000256" key="1">
    <source>
        <dbReference type="ARBA" id="ARBA00004651"/>
    </source>
</evidence>
<evidence type="ECO:0000313" key="9">
    <source>
        <dbReference type="EMBL" id="GAA3396116.1"/>
    </source>
</evidence>
<feature type="transmembrane region" description="Helical" evidence="7">
    <location>
        <begin position="158"/>
        <end position="177"/>
    </location>
</feature>
<dbReference type="PANTHER" id="PTHR42718">
    <property type="entry name" value="MAJOR FACILITATOR SUPERFAMILY MULTIDRUG TRANSPORTER MFSC"/>
    <property type="match status" value="1"/>
</dbReference>
<feature type="transmembrane region" description="Helical" evidence="7">
    <location>
        <begin position="383"/>
        <end position="408"/>
    </location>
</feature>
<dbReference type="InterPro" id="IPR036259">
    <property type="entry name" value="MFS_trans_sf"/>
</dbReference>
<feature type="transmembrane region" description="Helical" evidence="7">
    <location>
        <begin position="222"/>
        <end position="243"/>
    </location>
</feature>
<sequence>MTSRVVLVPIALAAFVTSLDNTVVNVALPSMQRDFALPVSGLQWIATSYILAFSGLLLAGGRLTDLYGRRRVFLAGLALFVGASVLAGFATSGDFLIGARVLQGVGAALVLPSTLAVLAADVPPASRHLGAGIFTASIALSLALGPVVGGALAEHWHWSWIFFLNVPVGILTMVLGARTIGRSRADGQGIDVAGLVTSTVAMTALTYALIEGNAKGFGSPDILVAAVLAVVGGAAFVVVERVAQAPMIDVTLFANRVFSGGTAAQVLWGLGINGVFFFTSLFLQDVLELSPTVAGAMFVPLAIGLVVFVPVSALLANRVGVHWTVASGMGLIAVGLVWVSFVGRGDAASMLLPGLVLIGVGSALTTPLTSAVLEVVPEAKAGVAAAVVSVSREVSGVLGIALVGAVVATREAAAADEGAAPVDAFASGYALGLWGAAALTVLGGAIALATLRPVPVAPEARVHSLQP</sequence>
<feature type="transmembrane region" description="Helical" evidence="7">
    <location>
        <begin position="428"/>
        <end position="451"/>
    </location>
</feature>
<evidence type="ECO:0000256" key="7">
    <source>
        <dbReference type="SAM" id="Phobius"/>
    </source>
</evidence>
<dbReference type="PROSITE" id="PS50850">
    <property type="entry name" value="MFS"/>
    <property type="match status" value="1"/>
</dbReference>
<evidence type="ECO:0000256" key="5">
    <source>
        <dbReference type="ARBA" id="ARBA00022989"/>
    </source>
</evidence>
<dbReference type="InterPro" id="IPR020846">
    <property type="entry name" value="MFS_dom"/>
</dbReference>
<dbReference type="EMBL" id="BAAAYN010000053">
    <property type="protein sequence ID" value="GAA3396116.1"/>
    <property type="molecule type" value="Genomic_DNA"/>
</dbReference>
<evidence type="ECO:0000313" key="10">
    <source>
        <dbReference type="Proteomes" id="UP001501676"/>
    </source>
</evidence>
<comment type="subcellular location">
    <subcellularLocation>
        <location evidence="1">Cell membrane</location>
        <topology evidence="1">Multi-pass membrane protein</topology>
    </subcellularLocation>
</comment>
<gene>
    <name evidence="9" type="ORF">GCM10020369_71630</name>
</gene>
<keyword evidence="5 7" id="KW-1133">Transmembrane helix</keyword>
<accession>A0ABP6T8T9</accession>
<evidence type="ECO:0000259" key="8">
    <source>
        <dbReference type="PROSITE" id="PS50850"/>
    </source>
</evidence>
<keyword evidence="2" id="KW-0813">Transport</keyword>
<feature type="transmembrane region" description="Helical" evidence="7">
    <location>
        <begin position="189"/>
        <end position="210"/>
    </location>
</feature>
<dbReference type="Proteomes" id="UP001501676">
    <property type="component" value="Unassembled WGS sequence"/>
</dbReference>
<feature type="transmembrane region" description="Helical" evidence="7">
    <location>
        <begin position="42"/>
        <end position="60"/>
    </location>
</feature>
<feature type="transmembrane region" description="Helical" evidence="7">
    <location>
        <begin position="97"/>
        <end position="119"/>
    </location>
</feature>
<comment type="caution">
    <text evidence="9">The sequence shown here is derived from an EMBL/GenBank/DDBJ whole genome shotgun (WGS) entry which is preliminary data.</text>
</comment>
<evidence type="ECO:0000256" key="3">
    <source>
        <dbReference type="ARBA" id="ARBA00022475"/>
    </source>
</evidence>
<feature type="transmembrane region" description="Helical" evidence="7">
    <location>
        <begin position="72"/>
        <end position="91"/>
    </location>
</feature>
<evidence type="ECO:0000256" key="2">
    <source>
        <dbReference type="ARBA" id="ARBA00022448"/>
    </source>
</evidence>
<dbReference type="InterPro" id="IPR011701">
    <property type="entry name" value="MFS"/>
</dbReference>
<dbReference type="SUPFAM" id="SSF103473">
    <property type="entry name" value="MFS general substrate transporter"/>
    <property type="match status" value="1"/>
</dbReference>
<name>A0ABP6T8T9_9ACTN</name>
<evidence type="ECO:0000256" key="6">
    <source>
        <dbReference type="ARBA" id="ARBA00023136"/>
    </source>
</evidence>
<feature type="transmembrane region" description="Helical" evidence="7">
    <location>
        <begin position="355"/>
        <end position="376"/>
    </location>
</feature>
<dbReference type="Pfam" id="PF07690">
    <property type="entry name" value="MFS_1"/>
    <property type="match status" value="1"/>
</dbReference>
<dbReference type="CDD" id="cd17321">
    <property type="entry name" value="MFS_MMR_MDR_like"/>
    <property type="match status" value="1"/>
</dbReference>
<dbReference type="PANTHER" id="PTHR42718:SF46">
    <property type="entry name" value="BLR6921 PROTEIN"/>
    <property type="match status" value="1"/>
</dbReference>
<evidence type="ECO:0000256" key="4">
    <source>
        <dbReference type="ARBA" id="ARBA00022692"/>
    </source>
</evidence>
<feature type="transmembrane region" description="Helical" evidence="7">
    <location>
        <begin position="295"/>
        <end position="316"/>
    </location>
</feature>
<proteinExistence type="predicted"/>
<keyword evidence="4 7" id="KW-0812">Transmembrane</keyword>
<keyword evidence="6 7" id="KW-0472">Membrane</keyword>
<keyword evidence="3" id="KW-1003">Cell membrane</keyword>
<feature type="transmembrane region" description="Helical" evidence="7">
    <location>
        <begin position="323"/>
        <end position="343"/>
    </location>
</feature>
<dbReference type="Gene3D" id="1.20.1720.10">
    <property type="entry name" value="Multidrug resistance protein D"/>
    <property type="match status" value="1"/>
</dbReference>
<reference evidence="10" key="1">
    <citation type="journal article" date="2019" name="Int. J. Syst. Evol. Microbiol.">
        <title>The Global Catalogue of Microorganisms (GCM) 10K type strain sequencing project: providing services to taxonomists for standard genome sequencing and annotation.</title>
        <authorList>
            <consortium name="The Broad Institute Genomics Platform"/>
            <consortium name="The Broad Institute Genome Sequencing Center for Infectious Disease"/>
            <person name="Wu L."/>
            <person name="Ma J."/>
        </authorList>
    </citation>
    <scope>NUCLEOTIDE SEQUENCE [LARGE SCALE GENOMIC DNA]</scope>
    <source>
        <strain evidence="10">JCM 9458</strain>
    </source>
</reference>
<dbReference type="PRINTS" id="PR01036">
    <property type="entry name" value="TCRTETB"/>
</dbReference>